<organism evidence="8 9">
    <name type="scientific">Mycobacterium paraterrae</name>
    <dbReference type="NCBI Taxonomy" id="577492"/>
    <lineage>
        <taxon>Bacteria</taxon>
        <taxon>Bacillati</taxon>
        <taxon>Actinomycetota</taxon>
        <taxon>Actinomycetes</taxon>
        <taxon>Mycobacteriales</taxon>
        <taxon>Mycobacteriaceae</taxon>
        <taxon>Mycobacterium</taxon>
    </lineage>
</organism>
<evidence type="ECO:0000256" key="6">
    <source>
        <dbReference type="ARBA" id="ARBA00023136"/>
    </source>
</evidence>
<evidence type="ECO:0000313" key="8">
    <source>
        <dbReference type="EMBL" id="UMB69494.1"/>
    </source>
</evidence>
<accession>A0ABY3VJA0</accession>
<feature type="transmembrane region" description="Helical" evidence="7">
    <location>
        <begin position="188"/>
        <end position="206"/>
    </location>
</feature>
<dbReference type="PANTHER" id="PTHR43299">
    <property type="entry name" value="UPF0718 PROTEIN YRAQ"/>
    <property type="match status" value="1"/>
</dbReference>
<evidence type="ECO:0000313" key="9">
    <source>
        <dbReference type="Proteomes" id="UP001055336"/>
    </source>
</evidence>
<feature type="transmembrane region" description="Helical" evidence="7">
    <location>
        <begin position="16"/>
        <end position="36"/>
    </location>
</feature>
<dbReference type="Proteomes" id="UP001055336">
    <property type="component" value="Chromosome"/>
</dbReference>
<name>A0ABY3VJA0_9MYCO</name>
<evidence type="ECO:0000256" key="7">
    <source>
        <dbReference type="SAM" id="Phobius"/>
    </source>
</evidence>
<dbReference type="RefSeq" id="WP_240261226.1">
    <property type="nucleotide sequence ID" value="NZ_CP092488.2"/>
</dbReference>
<feature type="transmembrane region" description="Helical" evidence="7">
    <location>
        <begin position="268"/>
        <end position="288"/>
    </location>
</feature>
<sequence>MTAPLSVKTVREGRHAGTVASAAVTLAVIVPGLLWAKWVPYAHKAATLFRTRRWPGSDILAVGGVHVGDRPSWHAATTFFQAYLASVWQALLVALLISASVQALTPRAWMQRALNRSGPRRSALAGGTAGMPSMMCACCAAPVAVTLRRSGVNAAGATAFWLANPLLNPAVLIFLVCVAPWQWALTRSVVGVAAVIGVAALVEVASRSRQVAGPAPAGDGRPDKDSPGAVRNWVRAMLWMGTFLLPEYAVLVLLLGACRGWLLSMMRLAHHGFLVVVIAAVVGTLVVIPTAGEIAILQTMALLGVSSATLGALLVTLPAISIPGAAMVGRSFGWRAVVAAVVGMIGMGLLGAAAMALLPSR</sequence>
<protein>
    <submittedName>
        <fullName evidence="8">Permease</fullName>
    </submittedName>
</protein>
<evidence type="ECO:0000256" key="4">
    <source>
        <dbReference type="ARBA" id="ARBA00022692"/>
    </source>
</evidence>
<feature type="transmembrane region" description="Helical" evidence="7">
    <location>
        <begin position="159"/>
        <end position="181"/>
    </location>
</feature>
<dbReference type="InterPro" id="IPR005524">
    <property type="entry name" value="DUF318"/>
</dbReference>
<comment type="similarity">
    <text evidence="2">Belongs to the UPF0718 family.</text>
</comment>
<feature type="transmembrane region" description="Helical" evidence="7">
    <location>
        <begin position="332"/>
        <end position="358"/>
    </location>
</feature>
<keyword evidence="9" id="KW-1185">Reference proteome</keyword>
<evidence type="ECO:0000256" key="1">
    <source>
        <dbReference type="ARBA" id="ARBA00004651"/>
    </source>
</evidence>
<dbReference type="EMBL" id="CP092488">
    <property type="protein sequence ID" value="UMB69494.1"/>
    <property type="molecule type" value="Genomic_DNA"/>
</dbReference>
<comment type="subcellular location">
    <subcellularLocation>
        <location evidence="1">Cell membrane</location>
        <topology evidence="1">Multi-pass membrane protein</topology>
    </subcellularLocation>
</comment>
<reference evidence="8" key="1">
    <citation type="submission" date="2022-08" db="EMBL/GenBank/DDBJ databases">
        <title>Whole genome sequencing of non-tuberculosis mycobacteria type-strains.</title>
        <authorList>
            <person name="Igarashi Y."/>
            <person name="Osugi A."/>
            <person name="Mitarai S."/>
        </authorList>
    </citation>
    <scope>NUCLEOTIDE SEQUENCE</scope>
    <source>
        <strain evidence="8">DSM 45127</strain>
    </source>
</reference>
<feature type="transmembrane region" description="Helical" evidence="7">
    <location>
        <begin position="80"/>
        <end position="101"/>
    </location>
</feature>
<keyword evidence="5 7" id="KW-1133">Transmembrane helix</keyword>
<keyword evidence="6 7" id="KW-0472">Membrane</keyword>
<dbReference type="PANTHER" id="PTHR43299:SF1">
    <property type="entry name" value="UPF0718 PROTEIN YRAQ"/>
    <property type="match status" value="1"/>
</dbReference>
<evidence type="ECO:0000256" key="2">
    <source>
        <dbReference type="ARBA" id="ARBA00006386"/>
    </source>
</evidence>
<feature type="transmembrane region" description="Helical" evidence="7">
    <location>
        <begin position="122"/>
        <end position="147"/>
    </location>
</feature>
<feature type="transmembrane region" description="Helical" evidence="7">
    <location>
        <begin position="236"/>
        <end position="256"/>
    </location>
</feature>
<keyword evidence="4 7" id="KW-0812">Transmembrane</keyword>
<proteinExistence type="inferred from homology"/>
<evidence type="ECO:0000256" key="3">
    <source>
        <dbReference type="ARBA" id="ARBA00022475"/>
    </source>
</evidence>
<gene>
    <name evidence="8" type="ORF">MKK62_24680</name>
</gene>
<keyword evidence="3" id="KW-1003">Cell membrane</keyword>
<dbReference type="Pfam" id="PF03773">
    <property type="entry name" value="ArsP_1"/>
    <property type="match status" value="1"/>
</dbReference>
<evidence type="ECO:0000256" key="5">
    <source>
        <dbReference type="ARBA" id="ARBA00022989"/>
    </source>
</evidence>
<feature type="transmembrane region" description="Helical" evidence="7">
    <location>
        <begin position="294"/>
        <end position="320"/>
    </location>
</feature>